<feature type="active site" description="Proton donor/acceptor" evidence="3">
    <location>
        <position position="240"/>
    </location>
</feature>
<dbReference type="SUPFAM" id="SSF51658">
    <property type="entry name" value="Xylose isomerase-like"/>
    <property type="match status" value="1"/>
</dbReference>
<evidence type="ECO:0000256" key="3">
    <source>
        <dbReference type="PIRSR" id="PIRSR006241-50"/>
    </source>
</evidence>
<dbReference type="OrthoDB" id="9786584at2"/>
<feature type="active site" description="Proton donor/acceptor" evidence="3">
    <location>
        <position position="143"/>
    </location>
</feature>
<organism evidence="5 6">
    <name type="scientific">Affinibrenneria salicis</name>
    <dbReference type="NCBI Taxonomy" id="2590031"/>
    <lineage>
        <taxon>Bacteria</taxon>
        <taxon>Pseudomonadati</taxon>
        <taxon>Pseudomonadota</taxon>
        <taxon>Gammaproteobacteria</taxon>
        <taxon>Enterobacterales</taxon>
        <taxon>Pectobacteriaceae</taxon>
        <taxon>Affinibrenneria</taxon>
    </lineage>
</organism>
<dbReference type="PIRSF" id="PIRSF006241">
    <property type="entry name" value="HyI"/>
    <property type="match status" value="1"/>
</dbReference>
<comment type="similarity">
    <text evidence="2">Belongs to the hyi family.</text>
</comment>
<dbReference type="PANTHER" id="PTHR43489:SF6">
    <property type="entry name" value="HYDROXYPYRUVATE ISOMERASE-RELATED"/>
    <property type="match status" value="1"/>
</dbReference>
<reference evidence="5 6" key="1">
    <citation type="submission" date="2019-09" db="EMBL/GenBank/DDBJ databases">
        <authorList>
            <person name="Li Y."/>
        </authorList>
    </citation>
    <scope>NUCLEOTIDE SEQUENCE [LARGE SCALE GENOMIC DNA]</scope>
    <source>
        <strain evidence="5 6">L3-3HA</strain>
    </source>
</reference>
<accession>A0A5J5FXI9</accession>
<dbReference type="EMBL" id="VYKJ01000008">
    <property type="protein sequence ID" value="KAA8998559.1"/>
    <property type="molecule type" value="Genomic_DNA"/>
</dbReference>
<proteinExistence type="inferred from homology"/>
<evidence type="ECO:0000256" key="1">
    <source>
        <dbReference type="ARBA" id="ARBA00023235"/>
    </source>
</evidence>
<dbReference type="NCBIfam" id="NF043033">
    <property type="entry name" value="OxoTetrIsom"/>
    <property type="match status" value="1"/>
</dbReference>
<evidence type="ECO:0000256" key="2">
    <source>
        <dbReference type="PIRNR" id="PIRNR006241"/>
    </source>
</evidence>
<name>A0A5J5FXI9_9GAMM</name>
<dbReference type="AlphaFoldDB" id="A0A5J5FXI9"/>
<sequence length="262" mass="29542">MPKFAANLSMMFTELPFLDRFQAAAQAGFQAVEYLFPYEYPAQELAEKLRLHGLSQVLFNSAPGDVPAGEWGLTALPGREEEARRDIRQALEYALALDCPSVHIMAGVVPAGADRADYQRTFIDNLRYAAQLFAPHNVNIMIEALSPGVKPGYLFASQHQALELANLIDRPNVYVQLDFFHAQIVDGNLTRLIHDLRGRYGHIQIASVPARHEPDEGEINYPFLFDELDRVNYSGWIGCEYNPRGDTLEGLGWLQPWLNARR</sequence>
<protein>
    <submittedName>
        <fullName evidence="5">Hydroxypyruvate isomerase family protein</fullName>
    </submittedName>
</protein>
<dbReference type="FunFam" id="3.20.20.150:FF:000007">
    <property type="entry name" value="Hydroxypyruvate isomerase"/>
    <property type="match status" value="1"/>
</dbReference>
<evidence type="ECO:0000313" key="6">
    <source>
        <dbReference type="Proteomes" id="UP000335415"/>
    </source>
</evidence>
<keyword evidence="5" id="KW-0670">Pyruvate</keyword>
<comment type="caution">
    <text evidence="5">The sequence shown here is derived from an EMBL/GenBank/DDBJ whole genome shotgun (WGS) entry which is preliminary data.</text>
</comment>
<gene>
    <name evidence="5" type="ORF">FJU30_16290</name>
</gene>
<dbReference type="Pfam" id="PF01261">
    <property type="entry name" value="AP_endonuc_2"/>
    <property type="match status" value="1"/>
</dbReference>
<keyword evidence="6" id="KW-1185">Reference proteome</keyword>
<dbReference type="PANTHER" id="PTHR43489">
    <property type="entry name" value="ISOMERASE"/>
    <property type="match status" value="1"/>
</dbReference>
<dbReference type="GO" id="GO:0008903">
    <property type="term" value="F:hydroxypyruvate isomerase activity"/>
    <property type="evidence" value="ECO:0007669"/>
    <property type="project" value="TreeGrafter"/>
</dbReference>
<dbReference type="InterPro" id="IPR050417">
    <property type="entry name" value="Sugar_Epim/Isomerase"/>
</dbReference>
<dbReference type="InterPro" id="IPR036237">
    <property type="entry name" value="Xyl_isomerase-like_sf"/>
</dbReference>
<feature type="domain" description="Xylose isomerase-like TIM barrel" evidence="4">
    <location>
        <begin position="21"/>
        <end position="255"/>
    </location>
</feature>
<evidence type="ECO:0000313" key="5">
    <source>
        <dbReference type="EMBL" id="KAA8998559.1"/>
    </source>
</evidence>
<dbReference type="InterPro" id="IPR013022">
    <property type="entry name" value="Xyl_isomerase-like_TIM-brl"/>
</dbReference>
<dbReference type="Gene3D" id="3.20.20.150">
    <property type="entry name" value="Divalent-metal-dependent TIM barrel enzymes"/>
    <property type="match status" value="1"/>
</dbReference>
<dbReference type="GO" id="GO:0046487">
    <property type="term" value="P:glyoxylate metabolic process"/>
    <property type="evidence" value="ECO:0007669"/>
    <property type="project" value="TreeGrafter"/>
</dbReference>
<keyword evidence="1 2" id="KW-0413">Isomerase</keyword>
<dbReference type="InterPro" id="IPR026040">
    <property type="entry name" value="HyI-like"/>
</dbReference>
<evidence type="ECO:0000259" key="4">
    <source>
        <dbReference type="Pfam" id="PF01261"/>
    </source>
</evidence>
<dbReference type="Proteomes" id="UP000335415">
    <property type="component" value="Unassembled WGS sequence"/>
</dbReference>
<dbReference type="RefSeq" id="WP_150436036.1">
    <property type="nucleotide sequence ID" value="NZ_VYKJ01000008.1"/>
</dbReference>
<dbReference type="InterPro" id="IPR053398">
    <property type="entry name" value="HPT_OtnI_isomerases"/>
</dbReference>